<dbReference type="InterPro" id="IPR046342">
    <property type="entry name" value="CBS_dom_sf"/>
</dbReference>
<dbReference type="AlphaFoldDB" id="A0A7J7DLM0"/>
<dbReference type="EMBL" id="JAAARO010000006">
    <property type="protein sequence ID" value="KAF5747124.1"/>
    <property type="molecule type" value="Genomic_DNA"/>
</dbReference>
<accession>A0A7J7DLM0</accession>
<dbReference type="Gene3D" id="3.10.580.10">
    <property type="entry name" value="CBS-domain"/>
    <property type="match status" value="1"/>
</dbReference>
<protein>
    <submittedName>
        <fullName evidence="3">Cystathionine beta-synthase family protein</fullName>
    </submittedName>
</protein>
<feature type="domain" description="CBS" evidence="2">
    <location>
        <begin position="74"/>
        <end position="115"/>
    </location>
</feature>
<dbReference type="SUPFAM" id="SSF54631">
    <property type="entry name" value="CBS-domain pair"/>
    <property type="match status" value="1"/>
</dbReference>
<keyword evidence="1" id="KW-0129">CBS domain</keyword>
<comment type="caution">
    <text evidence="3">The sequence shown here is derived from an EMBL/GenBank/DDBJ whole genome shotgun (WGS) entry which is preliminary data.</text>
</comment>
<evidence type="ECO:0000313" key="3">
    <source>
        <dbReference type="EMBL" id="KAF5747124.1"/>
    </source>
</evidence>
<dbReference type="InParanoid" id="A0A7J7DLM0"/>
<evidence type="ECO:0000256" key="1">
    <source>
        <dbReference type="ARBA" id="ARBA00023122"/>
    </source>
</evidence>
<dbReference type="Pfam" id="PF00571">
    <property type="entry name" value="CBS"/>
    <property type="match status" value="1"/>
</dbReference>
<dbReference type="InterPro" id="IPR051257">
    <property type="entry name" value="Diverse_CBS-Domain"/>
</dbReference>
<dbReference type="PANTHER" id="PTHR43080">
    <property type="entry name" value="CBS DOMAIN-CONTAINING PROTEIN CBSX3, MITOCHONDRIAL"/>
    <property type="match status" value="1"/>
</dbReference>
<proteinExistence type="predicted"/>
<sequence>MLGLVRGGLRSYQKTFRVPIPKHFLGQLNVERENPLSRCRCVVSSQDMQEKGLENVTVADVLLTKGEENIGSWISCLTNDTIEDAIKNMAEHNIGSLVVLKPGDQQHIAGIITERGNLNI</sequence>
<organism evidence="3 4">
    <name type="scientific">Tripterygium wilfordii</name>
    <name type="common">Thunder God vine</name>
    <dbReference type="NCBI Taxonomy" id="458696"/>
    <lineage>
        <taxon>Eukaryota</taxon>
        <taxon>Viridiplantae</taxon>
        <taxon>Streptophyta</taxon>
        <taxon>Embryophyta</taxon>
        <taxon>Tracheophyta</taxon>
        <taxon>Spermatophyta</taxon>
        <taxon>Magnoliopsida</taxon>
        <taxon>eudicotyledons</taxon>
        <taxon>Gunneridae</taxon>
        <taxon>Pentapetalae</taxon>
        <taxon>rosids</taxon>
        <taxon>fabids</taxon>
        <taxon>Celastrales</taxon>
        <taxon>Celastraceae</taxon>
        <taxon>Tripterygium</taxon>
    </lineage>
</organism>
<dbReference type="Proteomes" id="UP000593562">
    <property type="component" value="Unassembled WGS sequence"/>
</dbReference>
<dbReference type="PANTHER" id="PTHR43080:SF12">
    <property type="entry name" value="CYSTATHIONINE BETA-SYNTHASE (CBS) FAMILY PROTEIN"/>
    <property type="match status" value="1"/>
</dbReference>
<dbReference type="InterPro" id="IPR000644">
    <property type="entry name" value="CBS_dom"/>
</dbReference>
<evidence type="ECO:0000259" key="2">
    <source>
        <dbReference type="Pfam" id="PF00571"/>
    </source>
</evidence>
<evidence type="ECO:0000313" key="4">
    <source>
        <dbReference type="Proteomes" id="UP000593562"/>
    </source>
</evidence>
<gene>
    <name evidence="3" type="ORF">HS088_TW06G01305</name>
</gene>
<reference evidence="3 4" key="1">
    <citation type="journal article" date="2020" name="Nat. Commun.">
        <title>Genome of Tripterygium wilfordii and identification of cytochrome P450 involved in triptolide biosynthesis.</title>
        <authorList>
            <person name="Tu L."/>
            <person name="Su P."/>
            <person name="Zhang Z."/>
            <person name="Gao L."/>
            <person name="Wang J."/>
            <person name="Hu T."/>
            <person name="Zhou J."/>
            <person name="Zhang Y."/>
            <person name="Zhao Y."/>
            <person name="Liu Y."/>
            <person name="Song Y."/>
            <person name="Tong Y."/>
            <person name="Lu Y."/>
            <person name="Yang J."/>
            <person name="Xu C."/>
            <person name="Jia M."/>
            <person name="Peters R.J."/>
            <person name="Huang L."/>
            <person name="Gao W."/>
        </authorList>
    </citation>
    <scope>NUCLEOTIDE SEQUENCE [LARGE SCALE GENOMIC DNA]</scope>
    <source>
        <strain evidence="4">cv. XIE 37</strain>
        <tissue evidence="3">Leaf</tissue>
    </source>
</reference>
<name>A0A7J7DLM0_TRIWF</name>
<keyword evidence="4" id="KW-1185">Reference proteome</keyword>